<comment type="caution">
    <text evidence="1">The sequence shown here is derived from an EMBL/GenBank/DDBJ whole genome shotgun (WGS) entry which is preliminary data.</text>
</comment>
<accession>A0ABS3QCV0</accession>
<keyword evidence="2" id="KW-1185">Reference proteome</keyword>
<evidence type="ECO:0000313" key="2">
    <source>
        <dbReference type="Proteomes" id="UP000664369"/>
    </source>
</evidence>
<name>A0ABS3QCV0_9BACT</name>
<organism evidence="1 2">
    <name type="scientific">Hymenobacter negativus</name>
    <dbReference type="NCBI Taxonomy" id="2795026"/>
    <lineage>
        <taxon>Bacteria</taxon>
        <taxon>Pseudomonadati</taxon>
        <taxon>Bacteroidota</taxon>
        <taxon>Cytophagia</taxon>
        <taxon>Cytophagales</taxon>
        <taxon>Hymenobacteraceae</taxon>
        <taxon>Hymenobacter</taxon>
    </lineage>
</organism>
<protein>
    <submittedName>
        <fullName evidence="1">Uncharacterized protein</fullName>
    </submittedName>
</protein>
<sequence>MPVSYLASMTFHAFIRLAEESQLAAIYATGAYVATRWQEVYEAVHLYQLPGGFFVELTYDTETNEVQYLFPFEAGSKDDRLPDYALPEK</sequence>
<evidence type="ECO:0000313" key="1">
    <source>
        <dbReference type="EMBL" id="MBO2008798.1"/>
    </source>
</evidence>
<proteinExistence type="predicted"/>
<dbReference type="Proteomes" id="UP000664369">
    <property type="component" value="Unassembled WGS sequence"/>
</dbReference>
<reference evidence="1 2" key="1">
    <citation type="submission" date="2021-03" db="EMBL/GenBank/DDBJ databases">
        <authorList>
            <person name="Kim M.K."/>
        </authorList>
    </citation>
    <scope>NUCLEOTIDE SEQUENCE [LARGE SCALE GENOMIC DNA]</scope>
    <source>
        <strain evidence="1 2">BT442</strain>
    </source>
</reference>
<dbReference type="EMBL" id="JAGETZ010000003">
    <property type="protein sequence ID" value="MBO2008798.1"/>
    <property type="molecule type" value="Genomic_DNA"/>
</dbReference>
<gene>
    <name evidence="1" type="ORF">J4E00_07020</name>
</gene>